<proteinExistence type="predicted"/>
<keyword evidence="2" id="KW-1185">Reference proteome</keyword>
<dbReference type="InParanoid" id="A0A078A5W6"/>
<accession>A0A078A5W6</accession>
<name>A0A078A5W6_STYLE</name>
<organism evidence="1 2">
    <name type="scientific">Stylonychia lemnae</name>
    <name type="common">Ciliate</name>
    <dbReference type="NCBI Taxonomy" id="5949"/>
    <lineage>
        <taxon>Eukaryota</taxon>
        <taxon>Sar</taxon>
        <taxon>Alveolata</taxon>
        <taxon>Ciliophora</taxon>
        <taxon>Intramacronucleata</taxon>
        <taxon>Spirotrichea</taxon>
        <taxon>Stichotrichia</taxon>
        <taxon>Sporadotrichida</taxon>
        <taxon>Oxytrichidae</taxon>
        <taxon>Stylonychinae</taxon>
        <taxon>Stylonychia</taxon>
    </lineage>
</organism>
<evidence type="ECO:0000313" key="1">
    <source>
        <dbReference type="EMBL" id="CDW77640.1"/>
    </source>
</evidence>
<protein>
    <submittedName>
        <fullName evidence="1">Uncharacterized protein</fullName>
    </submittedName>
</protein>
<reference evidence="1 2" key="1">
    <citation type="submission" date="2014-06" db="EMBL/GenBank/DDBJ databases">
        <authorList>
            <person name="Swart Estienne"/>
        </authorList>
    </citation>
    <scope>NUCLEOTIDE SEQUENCE [LARGE SCALE GENOMIC DNA]</scope>
    <source>
        <strain evidence="1 2">130c</strain>
    </source>
</reference>
<sequence length="202" mass="23863">MVTSIKNIQQQTIFKQFRYDLCFKTEDLSEEVKFKQAFGSYQQYNRSFCFNLKELWVFIDQVKQLKRNGSNNSAMISESSFASVFSNSSMGASQKNLSRSNSSLSNKQSQRLVDQLKRLKEITQYTVDNQFMENQFILEIVIQFDKSLFGVISNRQISLPINIYQKKEIIQQKLIDDLYQIYQPKLFKQNYYSIAENFSDYI</sequence>
<dbReference type="EMBL" id="CCKQ01006331">
    <property type="protein sequence ID" value="CDW77640.1"/>
    <property type="molecule type" value="Genomic_DNA"/>
</dbReference>
<evidence type="ECO:0000313" key="2">
    <source>
        <dbReference type="Proteomes" id="UP000039865"/>
    </source>
</evidence>
<gene>
    <name evidence="1" type="primary">Contig2574.g2758</name>
    <name evidence="1" type="ORF">STYLEM_6604</name>
</gene>
<dbReference type="AlphaFoldDB" id="A0A078A5W6"/>
<dbReference type="Proteomes" id="UP000039865">
    <property type="component" value="Unassembled WGS sequence"/>
</dbReference>